<feature type="chain" id="PRO_5037401288" description="beta-N-acetylhexosaminidase" evidence="8">
    <location>
        <begin position="20"/>
        <end position="536"/>
    </location>
</feature>
<dbReference type="EC" id="3.2.1.52" evidence="3"/>
<keyword evidence="12" id="KW-1185">Reference proteome</keyword>
<feature type="domain" description="Glycoside hydrolase family 20 catalytic" evidence="9">
    <location>
        <begin position="146"/>
        <end position="486"/>
    </location>
</feature>
<feature type="active site" description="Proton donor" evidence="6">
    <location>
        <position position="313"/>
    </location>
</feature>
<dbReference type="AlphaFoldDB" id="A0A975G5T2"/>
<evidence type="ECO:0000313" key="11">
    <source>
        <dbReference type="EMBL" id="QUE49355.1"/>
    </source>
</evidence>
<dbReference type="GO" id="GO:0016020">
    <property type="term" value="C:membrane"/>
    <property type="evidence" value="ECO:0007669"/>
    <property type="project" value="TreeGrafter"/>
</dbReference>
<evidence type="ECO:0000313" key="12">
    <source>
        <dbReference type="Proteomes" id="UP000676169"/>
    </source>
</evidence>
<dbReference type="GO" id="GO:0030203">
    <property type="term" value="P:glycosaminoglycan metabolic process"/>
    <property type="evidence" value="ECO:0007669"/>
    <property type="project" value="TreeGrafter"/>
</dbReference>
<proteinExistence type="inferred from homology"/>
<evidence type="ECO:0000259" key="10">
    <source>
        <dbReference type="Pfam" id="PF02838"/>
    </source>
</evidence>
<evidence type="ECO:0000256" key="3">
    <source>
        <dbReference type="ARBA" id="ARBA00012663"/>
    </source>
</evidence>
<dbReference type="InterPro" id="IPR017853">
    <property type="entry name" value="GH"/>
</dbReference>
<dbReference type="InterPro" id="IPR029018">
    <property type="entry name" value="Hex-like_dom2"/>
</dbReference>
<evidence type="ECO:0000256" key="2">
    <source>
        <dbReference type="ARBA" id="ARBA00006285"/>
    </source>
</evidence>
<dbReference type="RefSeq" id="WP_211629416.1">
    <property type="nucleotide sequence ID" value="NZ_CP073100.1"/>
</dbReference>
<keyword evidence="8" id="KW-0732">Signal</keyword>
<dbReference type="Gene3D" id="3.20.20.80">
    <property type="entry name" value="Glycosidases"/>
    <property type="match status" value="1"/>
</dbReference>
<evidence type="ECO:0000256" key="1">
    <source>
        <dbReference type="ARBA" id="ARBA00001231"/>
    </source>
</evidence>
<feature type="region of interest" description="Disordered" evidence="7">
    <location>
        <begin position="517"/>
        <end position="536"/>
    </location>
</feature>
<dbReference type="PRINTS" id="PR00738">
    <property type="entry name" value="GLHYDRLASE20"/>
</dbReference>
<comment type="similarity">
    <text evidence="2">Belongs to the glycosyl hydrolase 20 family.</text>
</comment>
<dbReference type="PANTHER" id="PTHR22600">
    <property type="entry name" value="BETA-HEXOSAMINIDASE"/>
    <property type="match status" value="1"/>
</dbReference>
<evidence type="ECO:0000256" key="6">
    <source>
        <dbReference type="PIRSR" id="PIRSR625705-1"/>
    </source>
</evidence>
<evidence type="ECO:0000259" key="9">
    <source>
        <dbReference type="Pfam" id="PF00728"/>
    </source>
</evidence>
<dbReference type="InterPro" id="IPR015882">
    <property type="entry name" value="HEX_bac_N"/>
</dbReference>
<feature type="domain" description="Beta-hexosaminidase bacterial type N-terminal" evidence="10">
    <location>
        <begin position="22"/>
        <end position="143"/>
    </location>
</feature>
<dbReference type="PANTHER" id="PTHR22600:SF57">
    <property type="entry name" value="BETA-N-ACETYLHEXOSAMINIDASE"/>
    <property type="match status" value="1"/>
</dbReference>
<dbReference type="InterPro" id="IPR015883">
    <property type="entry name" value="Glyco_hydro_20_cat"/>
</dbReference>
<dbReference type="Pfam" id="PF02838">
    <property type="entry name" value="Glyco_hydro_20b"/>
    <property type="match status" value="1"/>
</dbReference>
<keyword evidence="5" id="KW-0326">Glycosidase</keyword>
<organism evidence="11 12">
    <name type="scientific">Luteolibacter ambystomatis</name>
    <dbReference type="NCBI Taxonomy" id="2824561"/>
    <lineage>
        <taxon>Bacteria</taxon>
        <taxon>Pseudomonadati</taxon>
        <taxon>Verrucomicrobiota</taxon>
        <taxon>Verrucomicrobiia</taxon>
        <taxon>Verrucomicrobiales</taxon>
        <taxon>Verrucomicrobiaceae</taxon>
        <taxon>Luteolibacter</taxon>
    </lineage>
</organism>
<dbReference type="Pfam" id="PF00728">
    <property type="entry name" value="Glyco_hydro_20"/>
    <property type="match status" value="1"/>
</dbReference>
<evidence type="ECO:0000256" key="4">
    <source>
        <dbReference type="ARBA" id="ARBA00022801"/>
    </source>
</evidence>
<evidence type="ECO:0000256" key="5">
    <source>
        <dbReference type="ARBA" id="ARBA00023295"/>
    </source>
</evidence>
<dbReference type="EMBL" id="CP073100">
    <property type="protein sequence ID" value="QUE49355.1"/>
    <property type="molecule type" value="Genomic_DNA"/>
</dbReference>
<dbReference type="KEGG" id="lamb:KBB96_10775"/>
<sequence>MLRFLLSFLFLAAVAGTRAAEVSVIPLPAGNLETQGELLLPLDAPVKAPATPAGERAVRLVVEALGGNVRRTENKGGPGVVFEPAADTKDEEAYTLEITPNGARIRGGEAGLCYGATTLAQLIAKAPRDGGHFRLQCRTITDAPRFGWRGFMLDESRYFAGEQEVKRLLDAMARYKLNRFHWHLTDSPGWRIEIEGYPALTTIGGRGNEADPEGKGEAEFYTKDQIRSIVRYARERNIVVIPEIDMPGHADAAVRAYPELGGGGYKKPAEPLKWPRFTYNPGSPAVWEFRAKVFQEVAELFPEAGMIHFGGDEVHFGWGGWSSLPEVRGLMQRENLPDNAGVEGWFVRDTASLIRRMGLKAGGWDEIAAQGLPVDGTVVFWWRHDQPQVLQNALQRGYPVVLCPRRPLYFDFIQHESHKSGRTWKGFNPLADVYGFPDALGLTAEQESKVLGMQACLWTENAATTRRREFLTWPRLIAMAEAAWTPRERKDLASFEDRLRAELPVLRTGGVVPYDPFANSPEVTDEGANATHLDHP</sequence>
<dbReference type="Proteomes" id="UP000676169">
    <property type="component" value="Chromosome"/>
</dbReference>
<name>A0A975G5T2_9BACT</name>
<reference evidence="11" key="1">
    <citation type="submission" date="2021-04" db="EMBL/GenBank/DDBJ databases">
        <title>Luteolibacter sp. 32A isolated from the skin of an Anderson's salamander (Ambystoma andersonii).</title>
        <authorList>
            <person name="Spergser J."/>
            <person name="Busse H.-J."/>
        </authorList>
    </citation>
    <scope>NUCLEOTIDE SEQUENCE</scope>
    <source>
        <strain evidence="11">32A</strain>
    </source>
</reference>
<dbReference type="SUPFAM" id="SSF51445">
    <property type="entry name" value="(Trans)glycosidases"/>
    <property type="match status" value="1"/>
</dbReference>
<gene>
    <name evidence="11" type="ORF">KBB96_10775</name>
</gene>
<dbReference type="GO" id="GO:0005975">
    <property type="term" value="P:carbohydrate metabolic process"/>
    <property type="evidence" value="ECO:0007669"/>
    <property type="project" value="InterPro"/>
</dbReference>
<dbReference type="GO" id="GO:0004563">
    <property type="term" value="F:beta-N-acetylhexosaminidase activity"/>
    <property type="evidence" value="ECO:0007669"/>
    <property type="project" value="UniProtKB-EC"/>
</dbReference>
<accession>A0A975G5T2</accession>
<feature type="signal peptide" evidence="8">
    <location>
        <begin position="1"/>
        <end position="19"/>
    </location>
</feature>
<keyword evidence="4" id="KW-0378">Hydrolase</keyword>
<dbReference type="InterPro" id="IPR025705">
    <property type="entry name" value="Beta_hexosaminidase_sua/sub"/>
</dbReference>
<dbReference type="Gene3D" id="3.30.379.10">
    <property type="entry name" value="Chitobiase/beta-hexosaminidase domain 2-like"/>
    <property type="match status" value="1"/>
</dbReference>
<comment type="catalytic activity">
    <reaction evidence="1">
        <text>Hydrolysis of terminal non-reducing N-acetyl-D-hexosamine residues in N-acetyl-beta-D-hexosaminides.</text>
        <dbReference type="EC" id="3.2.1.52"/>
    </reaction>
</comment>
<evidence type="ECO:0000256" key="7">
    <source>
        <dbReference type="SAM" id="MobiDB-lite"/>
    </source>
</evidence>
<dbReference type="SUPFAM" id="SSF55545">
    <property type="entry name" value="beta-N-acetylhexosaminidase-like domain"/>
    <property type="match status" value="1"/>
</dbReference>
<dbReference type="CDD" id="cd06563">
    <property type="entry name" value="GH20_chitobiase-like"/>
    <property type="match status" value="1"/>
</dbReference>
<protein>
    <recommendedName>
        <fullName evidence="3">beta-N-acetylhexosaminidase</fullName>
        <ecNumber evidence="3">3.2.1.52</ecNumber>
    </recommendedName>
</protein>
<evidence type="ECO:0000256" key="8">
    <source>
        <dbReference type="SAM" id="SignalP"/>
    </source>
</evidence>